<dbReference type="EMBL" id="HBUE01300701">
    <property type="protein sequence ID" value="CAG6578777.1"/>
    <property type="molecule type" value="Transcribed_RNA"/>
</dbReference>
<dbReference type="EMBL" id="HBUE01000504">
    <property type="protein sequence ID" value="CAG6443568.1"/>
    <property type="molecule type" value="Transcribed_RNA"/>
</dbReference>
<dbReference type="EMBL" id="HBUE01194718">
    <property type="protein sequence ID" value="CAG6527057.1"/>
    <property type="molecule type" value="Transcribed_RNA"/>
</dbReference>
<keyword evidence="1" id="KW-0812">Transmembrane</keyword>
<dbReference type="EMBL" id="HBUE01194720">
    <property type="protein sequence ID" value="CAG6527059.1"/>
    <property type="molecule type" value="Transcribed_RNA"/>
</dbReference>
<dbReference type="EMBL" id="HBUE01300704">
    <property type="protein sequence ID" value="CAG6578780.1"/>
    <property type="molecule type" value="Transcribed_RNA"/>
</dbReference>
<dbReference type="EMBL" id="HBUE01300702">
    <property type="protein sequence ID" value="CAG6578778.1"/>
    <property type="molecule type" value="Transcribed_RNA"/>
</dbReference>
<keyword evidence="1" id="KW-0472">Membrane</keyword>
<evidence type="ECO:0000256" key="1">
    <source>
        <dbReference type="SAM" id="Phobius"/>
    </source>
</evidence>
<dbReference type="AlphaFoldDB" id="A0A8D8H2U6"/>
<proteinExistence type="predicted"/>
<dbReference type="EMBL" id="HBUE01000506">
    <property type="protein sequence ID" value="CAG6443570.1"/>
    <property type="molecule type" value="Transcribed_RNA"/>
</dbReference>
<dbReference type="EMBL" id="HBUE01194721">
    <property type="protein sequence ID" value="CAG6527060.1"/>
    <property type="molecule type" value="Transcribed_RNA"/>
</dbReference>
<reference evidence="2" key="1">
    <citation type="submission" date="2021-05" db="EMBL/GenBank/DDBJ databases">
        <authorList>
            <person name="Alioto T."/>
            <person name="Alioto T."/>
            <person name="Gomez Garrido J."/>
        </authorList>
    </citation>
    <scope>NUCLEOTIDE SEQUENCE</scope>
</reference>
<feature type="transmembrane region" description="Helical" evidence="1">
    <location>
        <begin position="12"/>
        <end position="30"/>
    </location>
</feature>
<dbReference type="EMBL" id="HBUE01300705">
    <property type="protein sequence ID" value="CAG6578781.1"/>
    <property type="molecule type" value="Transcribed_RNA"/>
</dbReference>
<sequence>MSVHEIHRRRRLDSWVGGLVGGMAMAWLFSSSLTSTSLSCFREGARETSAGSSAQSVMVTSCRKMEFSLGQRAAKFDREFLASVVLAILNFFRLGKPSSPSCRYWCCSRSRVL</sequence>
<evidence type="ECO:0000313" key="2">
    <source>
        <dbReference type="EMBL" id="CAG6527057.1"/>
    </source>
</evidence>
<protein>
    <submittedName>
        <fullName evidence="2">(northern house mosquito) hypothetical protein</fullName>
    </submittedName>
</protein>
<dbReference type="EMBL" id="HBUE01300703">
    <property type="protein sequence ID" value="CAG6578779.1"/>
    <property type="molecule type" value="Transcribed_RNA"/>
</dbReference>
<accession>A0A8D8H2U6</accession>
<dbReference type="EMBL" id="HBUE01000505">
    <property type="protein sequence ID" value="CAG6443569.1"/>
    <property type="molecule type" value="Transcribed_RNA"/>
</dbReference>
<keyword evidence="1" id="KW-1133">Transmembrane helix</keyword>
<organism evidence="2">
    <name type="scientific">Culex pipiens</name>
    <name type="common">House mosquito</name>
    <dbReference type="NCBI Taxonomy" id="7175"/>
    <lineage>
        <taxon>Eukaryota</taxon>
        <taxon>Metazoa</taxon>
        <taxon>Ecdysozoa</taxon>
        <taxon>Arthropoda</taxon>
        <taxon>Hexapoda</taxon>
        <taxon>Insecta</taxon>
        <taxon>Pterygota</taxon>
        <taxon>Neoptera</taxon>
        <taxon>Endopterygota</taxon>
        <taxon>Diptera</taxon>
        <taxon>Nematocera</taxon>
        <taxon>Culicoidea</taxon>
        <taxon>Culicidae</taxon>
        <taxon>Culicinae</taxon>
        <taxon>Culicini</taxon>
        <taxon>Culex</taxon>
        <taxon>Culex</taxon>
    </lineage>
</organism>
<dbReference type="EMBL" id="HBUE01194719">
    <property type="protein sequence ID" value="CAG6527058.1"/>
    <property type="molecule type" value="Transcribed_RNA"/>
</dbReference>
<name>A0A8D8H2U6_CULPI</name>
<dbReference type="EMBL" id="HBUE01194717">
    <property type="protein sequence ID" value="CAG6527056.1"/>
    <property type="molecule type" value="Transcribed_RNA"/>
</dbReference>